<dbReference type="AlphaFoldDB" id="A0AAW0DE62"/>
<protein>
    <recommendedName>
        <fullName evidence="4">Secreted protein</fullName>
    </recommendedName>
</protein>
<dbReference type="Pfam" id="PF14273">
    <property type="entry name" value="DUF4360"/>
    <property type="match status" value="1"/>
</dbReference>
<proteinExistence type="predicted"/>
<feature type="chain" id="PRO_5043373404" description="Secreted protein" evidence="1">
    <location>
        <begin position="19"/>
        <end position="193"/>
    </location>
</feature>
<organism evidence="2 3">
    <name type="scientific">Paramarasmius palmivorus</name>
    <dbReference type="NCBI Taxonomy" id="297713"/>
    <lineage>
        <taxon>Eukaryota</taxon>
        <taxon>Fungi</taxon>
        <taxon>Dikarya</taxon>
        <taxon>Basidiomycota</taxon>
        <taxon>Agaricomycotina</taxon>
        <taxon>Agaricomycetes</taxon>
        <taxon>Agaricomycetidae</taxon>
        <taxon>Agaricales</taxon>
        <taxon>Marasmiineae</taxon>
        <taxon>Marasmiaceae</taxon>
        <taxon>Paramarasmius</taxon>
    </lineage>
</organism>
<evidence type="ECO:0000256" key="1">
    <source>
        <dbReference type="SAM" id="SignalP"/>
    </source>
</evidence>
<dbReference type="EMBL" id="JAYKXP010000017">
    <property type="protein sequence ID" value="KAK7049327.1"/>
    <property type="molecule type" value="Genomic_DNA"/>
</dbReference>
<evidence type="ECO:0000313" key="3">
    <source>
        <dbReference type="Proteomes" id="UP001383192"/>
    </source>
</evidence>
<evidence type="ECO:0000313" key="2">
    <source>
        <dbReference type="EMBL" id="KAK7049327.1"/>
    </source>
</evidence>
<evidence type="ECO:0008006" key="4">
    <source>
        <dbReference type="Google" id="ProtNLM"/>
    </source>
</evidence>
<comment type="caution">
    <text evidence="2">The sequence shown here is derived from an EMBL/GenBank/DDBJ whole genome shotgun (WGS) entry which is preliminary data.</text>
</comment>
<dbReference type="PANTHER" id="PTHR38847">
    <property type="match status" value="1"/>
</dbReference>
<keyword evidence="1" id="KW-0732">Signal</keyword>
<reference evidence="2 3" key="1">
    <citation type="submission" date="2024-01" db="EMBL/GenBank/DDBJ databases">
        <title>A draft genome for a cacao thread blight-causing isolate of Paramarasmius palmivorus.</title>
        <authorList>
            <person name="Baruah I.K."/>
            <person name="Bukari Y."/>
            <person name="Amoako-Attah I."/>
            <person name="Meinhardt L.W."/>
            <person name="Bailey B.A."/>
            <person name="Cohen S.P."/>
        </authorList>
    </citation>
    <scope>NUCLEOTIDE SEQUENCE [LARGE SCALE GENOMIC DNA]</scope>
    <source>
        <strain evidence="2 3">GH-12</strain>
    </source>
</reference>
<feature type="signal peptide" evidence="1">
    <location>
        <begin position="1"/>
        <end position="18"/>
    </location>
</feature>
<dbReference type="PANTHER" id="PTHR38847:SF1">
    <property type="entry name" value="PSEUDOURIDINE SYNTHASE RSUA_RLUA-LIKE DOMAIN-CONTAINING PROTEIN"/>
    <property type="match status" value="1"/>
</dbReference>
<dbReference type="Proteomes" id="UP001383192">
    <property type="component" value="Unassembled WGS sequence"/>
</dbReference>
<keyword evidence="3" id="KW-1185">Reference proteome</keyword>
<accession>A0AAW0DE62</accession>
<gene>
    <name evidence="2" type="ORF">VNI00_005928</name>
</gene>
<name>A0AAW0DE62_9AGAR</name>
<sequence>MHFFSALTLLTTATAVFAAPTTDVAGGSIKNIVINGSGCPPGSISTSYSADRSSVTAVFSQFTPSVSTTSFRQNCQASVEVSIPVGKKFTVNKVTYDGFVQLTPKVSVIHDSTYYFQGQINQKTSSDTVKGPKTSSVDLSNDFSSQSPIWSQCGGSAIVNVDISVYLKDMSDYADGFASVDSAKFGPFTFQDC</sequence>
<dbReference type="InterPro" id="IPR025649">
    <property type="entry name" value="DUF4360"/>
</dbReference>